<dbReference type="SUPFAM" id="SSF100950">
    <property type="entry name" value="NagB/RpiA/CoA transferase-like"/>
    <property type="match status" value="1"/>
</dbReference>
<evidence type="ECO:0000256" key="6">
    <source>
        <dbReference type="RuleBase" id="RU365095"/>
    </source>
</evidence>
<comment type="pathway">
    <text evidence="2 6">Carbohydrate degradation; pentose phosphate pathway; D-ribulose 5-phosphate from D-glucose 6-phosphate (oxidative stage): step 2/3.</text>
</comment>
<feature type="domain" description="Glucosamine/galactosamine-6-phosphate isomerase" evidence="8">
    <location>
        <begin position="39"/>
        <end position="257"/>
    </location>
</feature>
<dbReference type="OrthoDB" id="432544at2759"/>
<dbReference type="Proteomes" id="UP000030762">
    <property type="component" value="Unassembled WGS sequence"/>
</dbReference>
<name>T0RNX4_SAPDV</name>
<dbReference type="AlphaFoldDB" id="T0RNX4"/>
<dbReference type="InterPro" id="IPR006148">
    <property type="entry name" value="Glc/Gal-6P_isomerase"/>
</dbReference>
<dbReference type="NCBIfam" id="TIGR01198">
    <property type="entry name" value="pgl"/>
    <property type="match status" value="1"/>
</dbReference>
<dbReference type="STRING" id="1156394.T0RNX4"/>
<evidence type="ECO:0000256" key="3">
    <source>
        <dbReference type="ARBA" id="ARBA00010662"/>
    </source>
</evidence>
<evidence type="ECO:0000256" key="7">
    <source>
        <dbReference type="SAM" id="SignalP"/>
    </source>
</evidence>
<evidence type="ECO:0000313" key="9">
    <source>
        <dbReference type="EMBL" id="EQC31767.1"/>
    </source>
</evidence>
<proteinExistence type="inferred from homology"/>
<dbReference type="CDD" id="cd01400">
    <property type="entry name" value="6PGL"/>
    <property type="match status" value="1"/>
</dbReference>
<feature type="chain" id="PRO_5004570978" description="6-phosphogluconolactonase" evidence="7">
    <location>
        <begin position="22"/>
        <end position="267"/>
    </location>
</feature>
<dbReference type="Gene3D" id="3.40.50.1360">
    <property type="match status" value="1"/>
</dbReference>
<organism evidence="9 10">
    <name type="scientific">Saprolegnia diclina (strain VS20)</name>
    <dbReference type="NCBI Taxonomy" id="1156394"/>
    <lineage>
        <taxon>Eukaryota</taxon>
        <taxon>Sar</taxon>
        <taxon>Stramenopiles</taxon>
        <taxon>Oomycota</taxon>
        <taxon>Saprolegniomycetes</taxon>
        <taxon>Saprolegniales</taxon>
        <taxon>Saprolegniaceae</taxon>
        <taxon>Saprolegnia</taxon>
    </lineage>
</organism>
<dbReference type="OMA" id="YQLFEFE"/>
<evidence type="ECO:0000259" key="8">
    <source>
        <dbReference type="Pfam" id="PF01182"/>
    </source>
</evidence>
<dbReference type="PANTHER" id="PTHR11054:SF22">
    <property type="entry name" value="6-PHOSPHOGLUCONOLACTONASE 3, CHLOROPLASTIC"/>
    <property type="match status" value="1"/>
</dbReference>
<comment type="similarity">
    <text evidence="3 6">Belongs to the glucosamine/galactosamine-6-phosphate isomerase family. 6-phosphogluconolactonase subfamily.</text>
</comment>
<dbReference type="VEuPathDB" id="FungiDB:SDRG_10556"/>
<keyword evidence="5 6" id="KW-0378">Hydrolase</keyword>
<dbReference type="Pfam" id="PF01182">
    <property type="entry name" value="Glucosamine_iso"/>
    <property type="match status" value="1"/>
</dbReference>
<keyword evidence="10" id="KW-1185">Reference proteome</keyword>
<dbReference type="InterPro" id="IPR037171">
    <property type="entry name" value="NagB/RpiA_transferase-like"/>
</dbReference>
<dbReference type="FunFam" id="3.40.50.1360:FF:000005">
    <property type="entry name" value="6-phosphogluconolactonase"/>
    <property type="match status" value="1"/>
</dbReference>
<gene>
    <name evidence="9" type="ORF">SDRG_10556</name>
</gene>
<dbReference type="UniPathway" id="UPA00115">
    <property type="reaction ID" value="UER00409"/>
</dbReference>
<protein>
    <recommendedName>
        <fullName evidence="4 6">6-phosphogluconolactonase</fullName>
        <shortName evidence="6">6PGL</shortName>
        <ecNumber evidence="4 6">3.1.1.31</ecNumber>
    </recommendedName>
</protein>
<dbReference type="GeneID" id="19951283"/>
<evidence type="ECO:0000256" key="4">
    <source>
        <dbReference type="ARBA" id="ARBA00013198"/>
    </source>
</evidence>
<dbReference type="GO" id="GO:0017057">
    <property type="term" value="F:6-phosphogluconolactonase activity"/>
    <property type="evidence" value="ECO:0007669"/>
    <property type="project" value="UniProtKB-UniRule"/>
</dbReference>
<dbReference type="GO" id="GO:0006098">
    <property type="term" value="P:pentose-phosphate shunt"/>
    <property type="evidence" value="ECO:0007669"/>
    <property type="project" value="UniProtKB-UniPathway"/>
</dbReference>
<dbReference type="InParanoid" id="T0RNX4"/>
<dbReference type="EC" id="3.1.1.31" evidence="4 6"/>
<dbReference type="RefSeq" id="XP_008614774.1">
    <property type="nucleotide sequence ID" value="XM_008616552.1"/>
</dbReference>
<evidence type="ECO:0000256" key="1">
    <source>
        <dbReference type="ARBA" id="ARBA00000832"/>
    </source>
</evidence>
<evidence type="ECO:0000313" key="10">
    <source>
        <dbReference type="Proteomes" id="UP000030762"/>
    </source>
</evidence>
<comment type="catalytic activity">
    <reaction evidence="1 6">
        <text>6-phospho-D-glucono-1,5-lactone + H2O = 6-phospho-D-gluconate + H(+)</text>
        <dbReference type="Rhea" id="RHEA:12556"/>
        <dbReference type="ChEBI" id="CHEBI:15377"/>
        <dbReference type="ChEBI" id="CHEBI:15378"/>
        <dbReference type="ChEBI" id="CHEBI:57955"/>
        <dbReference type="ChEBI" id="CHEBI:58759"/>
        <dbReference type="EC" id="3.1.1.31"/>
    </reaction>
</comment>
<comment type="function">
    <text evidence="6">Hydrolysis of 6-phosphogluconolactone to 6-phosphogluconate.</text>
</comment>
<evidence type="ECO:0000256" key="5">
    <source>
        <dbReference type="ARBA" id="ARBA00022801"/>
    </source>
</evidence>
<dbReference type="GO" id="GO:0005975">
    <property type="term" value="P:carbohydrate metabolic process"/>
    <property type="evidence" value="ECO:0007669"/>
    <property type="project" value="UniProtKB-UniRule"/>
</dbReference>
<feature type="signal peptide" evidence="7">
    <location>
        <begin position="1"/>
        <end position="21"/>
    </location>
</feature>
<sequence>MLIPPLVCLAAAVFLYLPSMSRVTTYDQGRIVHVGASGDEVGAAVGQLVADLSKASIAASGRFTLALSGGSLPKILEKGLASLKGDLDFSKWHVFFADERCVPLEHADSNYLACHDALFQHVPIPRAQIHTIVLDSDPAVVATEYTRQLASLWGPTLPRFDLILLGMGPDGHTCSLFPGHPLLHEMSLWVAPISDSPKPPPQRITLTYPVVNNAAAVAFVATGDSKAPLMRHMLGLEIQTPSLPAARILPTHGQLHWFLDDAAASKL</sequence>
<evidence type="ECO:0000256" key="2">
    <source>
        <dbReference type="ARBA" id="ARBA00004961"/>
    </source>
</evidence>
<dbReference type="PANTHER" id="PTHR11054">
    <property type="entry name" value="6-PHOSPHOGLUCONOLACTONASE"/>
    <property type="match status" value="1"/>
</dbReference>
<dbReference type="eggNOG" id="KOG3147">
    <property type="taxonomic scope" value="Eukaryota"/>
</dbReference>
<dbReference type="EMBL" id="JH767167">
    <property type="protein sequence ID" value="EQC31767.1"/>
    <property type="molecule type" value="Genomic_DNA"/>
</dbReference>
<dbReference type="InterPro" id="IPR005900">
    <property type="entry name" value="6-phosphogluconolactonase_DevB"/>
</dbReference>
<dbReference type="InterPro" id="IPR039104">
    <property type="entry name" value="6PGL"/>
</dbReference>
<reference evidence="9 10" key="1">
    <citation type="submission" date="2012-04" db="EMBL/GenBank/DDBJ databases">
        <title>The Genome Sequence of Saprolegnia declina VS20.</title>
        <authorList>
            <consortium name="The Broad Institute Genome Sequencing Platform"/>
            <person name="Russ C."/>
            <person name="Nusbaum C."/>
            <person name="Tyler B."/>
            <person name="van West P."/>
            <person name="Dieguez-Uribeondo J."/>
            <person name="de Bruijn I."/>
            <person name="Tripathy S."/>
            <person name="Jiang R."/>
            <person name="Young S.K."/>
            <person name="Zeng Q."/>
            <person name="Gargeya S."/>
            <person name="Fitzgerald M."/>
            <person name="Haas B."/>
            <person name="Abouelleil A."/>
            <person name="Alvarado L."/>
            <person name="Arachchi H.M."/>
            <person name="Berlin A."/>
            <person name="Chapman S.B."/>
            <person name="Goldberg J."/>
            <person name="Griggs A."/>
            <person name="Gujja S."/>
            <person name="Hansen M."/>
            <person name="Howarth C."/>
            <person name="Imamovic A."/>
            <person name="Larimer J."/>
            <person name="McCowen C."/>
            <person name="Montmayeur A."/>
            <person name="Murphy C."/>
            <person name="Neiman D."/>
            <person name="Pearson M."/>
            <person name="Priest M."/>
            <person name="Roberts A."/>
            <person name="Saif S."/>
            <person name="Shea T."/>
            <person name="Sisk P."/>
            <person name="Sykes S."/>
            <person name="Wortman J."/>
            <person name="Nusbaum C."/>
            <person name="Birren B."/>
        </authorList>
    </citation>
    <scope>NUCLEOTIDE SEQUENCE [LARGE SCALE GENOMIC DNA]</scope>
    <source>
        <strain evidence="9 10">VS20</strain>
    </source>
</reference>
<keyword evidence="7" id="KW-0732">Signal</keyword>
<accession>T0RNX4</accession>